<evidence type="ECO:0000256" key="1">
    <source>
        <dbReference type="ARBA" id="ARBA00009800"/>
    </source>
</evidence>
<dbReference type="GO" id="GO:0031012">
    <property type="term" value="C:extracellular matrix"/>
    <property type="evidence" value="ECO:0007669"/>
    <property type="project" value="TreeGrafter"/>
</dbReference>
<dbReference type="PANTHER" id="PTHR46145">
    <property type="entry name" value="HEPARANASE"/>
    <property type="match status" value="1"/>
</dbReference>
<dbReference type="Proteomes" id="UP000683360">
    <property type="component" value="Unassembled WGS sequence"/>
</dbReference>
<evidence type="ECO:0000313" key="6">
    <source>
        <dbReference type="Proteomes" id="UP000683360"/>
    </source>
</evidence>
<dbReference type="GO" id="GO:0016020">
    <property type="term" value="C:membrane"/>
    <property type="evidence" value="ECO:0007669"/>
    <property type="project" value="InterPro"/>
</dbReference>
<dbReference type="InterPro" id="IPR005199">
    <property type="entry name" value="Glyco_hydro_79"/>
</dbReference>
<keyword evidence="5" id="KW-0326">Glycosidase</keyword>
<keyword evidence="2" id="KW-0175">Coiled coil</keyword>
<keyword evidence="4" id="KW-0732">Signal</keyword>
<feature type="chain" id="PRO_5035903865" evidence="4">
    <location>
        <begin position="21"/>
        <end position="680"/>
    </location>
</feature>
<accession>A0A8S3S1V5</accession>
<evidence type="ECO:0000256" key="2">
    <source>
        <dbReference type="SAM" id="Coils"/>
    </source>
</evidence>
<comment type="caution">
    <text evidence="5">The sequence shown here is derived from an EMBL/GenBank/DDBJ whole genome shotgun (WGS) entry which is preliminary data.</text>
</comment>
<dbReference type="GO" id="GO:0016798">
    <property type="term" value="F:hydrolase activity, acting on glycosyl bonds"/>
    <property type="evidence" value="ECO:0007669"/>
    <property type="project" value="UniProtKB-KW"/>
</dbReference>
<name>A0A8S3S1V5_MYTED</name>
<dbReference type="SUPFAM" id="SSF51445">
    <property type="entry name" value="(Trans)glycosidases"/>
    <property type="match status" value="1"/>
</dbReference>
<dbReference type="SMR" id="A0A8S3S1V5"/>
<dbReference type="EC" id="3.2.1.166" evidence="5"/>
<evidence type="ECO:0000256" key="3">
    <source>
        <dbReference type="SAM" id="MobiDB-lite"/>
    </source>
</evidence>
<keyword evidence="5" id="KW-0378">Hydrolase</keyword>
<dbReference type="GO" id="GO:0005615">
    <property type="term" value="C:extracellular space"/>
    <property type="evidence" value="ECO:0007669"/>
    <property type="project" value="TreeGrafter"/>
</dbReference>
<evidence type="ECO:0000256" key="4">
    <source>
        <dbReference type="SAM" id="SignalP"/>
    </source>
</evidence>
<dbReference type="Gene3D" id="3.20.20.80">
    <property type="entry name" value="Glycosidases"/>
    <property type="match status" value="1"/>
</dbReference>
<feature type="region of interest" description="Disordered" evidence="3">
    <location>
        <begin position="452"/>
        <end position="502"/>
    </location>
</feature>
<sequence length="680" mass="77384">MAFGWKLFLLLSFLNALIEAIDLKIATDRAVQIVSDKYLSIAIDTGIIRHNWERLNFSSIKVESLARALSPCYLRVGGSEADFMKFSPDTHNVRFYNQSDLYMSDYYDNKFVNFTMFSNQFDELNNFVTKVGWSLIFDLNSLLREDGQWLPDNAKLLMDYTSKKGYKITGWELGNEPNSYKHHIGYSISGSQRAKDYSKLHSLLNQYPQWRNSVIIGPSTTQLSKTSAEKYFTEFLQTGGPDIVTNPTFHQYYINGREATIDQFMDIDILNSLIPEINKGNKIAKHPPYGKTWLGETGSAYGGGAPGLSNTYVAGFMWLDKLGISAVGGLDVLIRQTFYGGHYSIIDDETSDPLPPAAQNNQPNNRGDYADYHAYLDKLDRDRNNRQNAPGGAAYMAAPRQQQAVPKWNRAGEGPRGPAANPIQQAEENRQKGADAAERARIVGDFIQRKQEAEANRRRGNAELFGGAAPYESPRNVPPSPSPMRDDGRPSSADSRRREEEEYLERLKKIRQANYNERRNDKNNEAEVRKKKIEALRQQADDKARQLKEQLERQRREMVQKEERMRNHQMLCTVGANNGDKCCNETLGKAGGRALGGILSKIHNFKDVAFKTFETFFELCVDYWADVKILAVTSRSCLGLHRFAPVVSLNSEIGWIRRWISMVRRWNTLVKIDMIDLDLR</sequence>
<reference evidence="5" key="1">
    <citation type="submission" date="2021-03" db="EMBL/GenBank/DDBJ databases">
        <authorList>
            <person name="Bekaert M."/>
        </authorList>
    </citation>
    <scope>NUCLEOTIDE SEQUENCE</scope>
</reference>
<feature type="compositionally biased region" description="Basic and acidic residues" evidence="3">
    <location>
        <begin position="484"/>
        <end position="502"/>
    </location>
</feature>
<feature type="coiled-coil region" evidence="2">
    <location>
        <begin position="516"/>
        <end position="571"/>
    </location>
</feature>
<feature type="region of interest" description="Disordered" evidence="3">
    <location>
        <begin position="382"/>
        <end position="436"/>
    </location>
</feature>
<organism evidence="5 6">
    <name type="scientific">Mytilus edulis</name>
    <name type="common">Blue mussel</name>
    <dbReference type="NCBI Taxonomy" id="6550"/>
    <lineage>
        <taxon>Eukaryota</taxon>
        <taxon>Metazoa</taxon>
        <taxon>Spiralia</taxon>
        <taxon>Lophotrochozoa</taxon>
        <taxon>Mollusca</taxon>
        <taxon>Bivalvia</taxon>
        <taxon>Autobranchia</taxon>
        <taxon>Pteriomorphia</taxon>
        <taxon>Mytilida</taxon>
        <taxon>Mytiloidea</taxon>
        <taxon>Mytilidae</taxon>
        <taxon>Mytilinae</taxon>
        <taxon>Mytilus</taxon>
    </lineage>
</organism>
<feature type="compositionally biased region" description="Basic and acidic residues" evidence="3">
    <location>
        <begin position="452"/>
        <end position="461"/>
    </location>
</feature>
<dbReference type="EMBL" id="CAJPWZ010001412">
    <property type="protein sequence ID" value="CAG2214529.1"/>
    <property type="molecule type" value="Genomic_DNA"/>
</dbReference>
<dbReference type="PANTHER" id="PTHR46145:SF4">
    <property type="entry name" value="HEPARANASE"/>
    <property type="match status" value="1"/>
</dbReference>
<comment type="similarity">
    <text evidence="1">Belongs to the glycosyl hydrolase 79 family.</text>
</comment>
<feature type="region of interest" description="Disordered" evidence="3">
    <location>
        <begin position="350"/>
        <end position="369"/>
    </location>
</feature>
<feature type="signal peptide" evidence="4">
    <location>
        <begin position="1"/>
        <end position="20"/>
    </location>
</feature>
<dbReference type="Pfam" id="PF03662">
    <property type="entry name" value="Glyco_hydro_79n"/>
    <property type="match status" value="1"/>
</dbReference>
<protein>
    <submittedName>
        <fullName evidence="5">HPSE</fullName>
        <ecNumber evidence="5">3.2.1.166</ecNumber>
    </submittedName>
</protein>
<keyword evidence="6" id="KW-1185">Reference proteome</keyword>
<proteinExistence type="inferred from homology"/>
<feature type="compositionally biased region" description="Basic and acidic residues" evidence="3">
    <location>
        <begin position="427"/>
        <end position="436"/>
    </location>
</feature>
<evidence type="ECO:0000313" key="5">
    <source>
        <dbReference type="EMBL" id="CAG2214529.1"/>
    </source>
</evidence>
<dbReference type="InterPro" id="IPR017853">
    <property type="entry name" value="GH"/>
</dbReference>
<gene>
    <name evidence="5" type="ORF">MEDL_28364</name>
</gene>
<dbReference type="AlphaFoldDB" id="A0A8S3S1V5"/>
<dbReference type="OrthoDB" id="10066041at2759"/>